<feature type="compositionally biased region" description="Basic and acidic residues" evidence="2">
    <location>
        <begin position="263"/>
        <end position="272"/>
    </location>
</feature>
<reference evidence="3" key="2">
    <citation type="submission" date="2023-05" db="EMBL/GenBank/DDBJ databases">
        <authorList>
            <consortium name="Lawrence Berkeley National Laboratory"/>
            <person name="Steindorff A."/>
            <person name="Hensen N."/>
            <person name="Bonometti L."/>
            <person name="Westerberg I."/>
            <person name="Brannstrom I.O."/>
            <person name="Guillou S."/>
            <person name="Cros-Aarteil S."/>
            <person name="Calhoun S."/>
            <person name="Haridas S."/>
            <person name="Kuo A."/>
            <person name="Mondo S."/>
            <person name="Pangilinan J."/>
            <person name="Riley R."/>
            <person name="Labutti K."/>
            <person name="Andreopoulos B."/>
            <person name="Lipzen A."/>
            <person name="Chen C."/>
            <person name="Yanf M."/>
            <person name="Daum C."/>
            <person name="Ng V."/>
            <person name="Clum A."/>
            <person name="Ohm R."/>
            <person name="Martin F."/>
            <person name="Silar P."/>
            <person name="Natvig D."/>
            <person name="Lalanne C."/>
            <person name="Gautier V."/>
            <person name="Ament-Velasquez S.L."/>
            <person name="Kruys A."/>
            <person name="Hutchinson M.I."/>
            <person name="Powell A.J."/>
            <person name="Barry K."/>
            <person name="Miller A.N."/>
            <person name="Grigoriev I.V."/>
            <person name="Debuchy R."/>
            <person name="Gladieux P."/>
            <person name="Thoren M.H."/>
            <person name="Johannesson H."/>
        </authorList>
    </citation>
    <scope>NUCLEOTIDE SEQUENCE</scope>
    <source>
        <strain evidence="3">CBS 892.96</strain>
    </source>
</reference>
<gene>
    <name evidence="3" type="ORF">QBC36DRAFT_6380</name>
</gene>
<feature type="coiled-coil region" evidence="1">
    <location>
        <begin position="125"/>
        <end position="169"/>
    </location>
</feature>
<feature type="region of interest" description="Disordered" evidence="2">
    <location>
        <begin position="355"/>
        <end position="416"/>
    </location>
</feature>
<dbReference type="AlphaFoldDB" id="A0AAN6WF00"/>
<feature type="region of interest" description="Disordered" evidence="2">
    <location>
        <begin position="434"/>
        <end position="578"/>
    </location>
</feature>
<feature type="compositionally biased region" description="Polar residues" evidence="2">
    <location>
        <begin position="451"/>
        <end position="479"/>
    </location>
</feature>
<evidence type="ECO:0000313" key="3">
    <source>
        <dbReference type="EMBL" id="KAK4180829.1"/>
    </source>
</evidence>
<reference evidence="3" key="1">
    <citation type="journal article" date="2023" name="Mol. Phylogenet. Evol.">
        <title>Genome-scale phylogeny and comparative genomics of the fungal order Sordariales.</title>
        <authorList>
            <person name="Hensen N."/>
            <person name="Bonometti L."/>
            <person name="Westerberg I."/>
            <person name="Brannstrom I.O."/>
            <person name="Guillou S."/>
            <person name="Cros-Aarteil S."/>
            <person name="Calhoun S."/>
            <person name="Haridas S."/>
            <person name="Kuo A."/>
            <person name="Mondo S."/>
            <person name="Pangilinan J."/>
            <person name="Riley R."/>
            <person name="LaButti K."/>
            <person name="Andreopoulos B."/>
            <person name="Lipzen A."/>
            <person name="Chen C."/>
            <person name="Yan M."/>
            <person name="Daum C."/>
            <person name="Ng V."/>
            <person name="Clum A."/>
            <person name="Steindorff A."/>
            <person name="Ohm R.A."/>
            <person name="Martin F."/>
            <person name="Silar P."/>
            <person name="Natvig D.O."/>
            <person name="Lalanne C."/>
            <person name="Gautier V."/>
            <person name="Ament-Velasquez S.L."/>
            <person name="Kruys A."/>
            <person name="Hutchinson M.I."/>
            <person name="Powell A.J."/>
            <person name="Barry K."/>
            <person name="Miller A.N."/>
            <person name="Grigoriev I.V."/>
            <person name="Debuchy R."/>
            <person name="Gladieux P."/>
            <person name="Hiltunen Thoren M."/>
            <person name="Johannesson H."/>
        </authorList>
    </citation>
    <scope>NUCLEOTIDE SEQUENCE</scope>
    <source>
        <strain evidence="3">CBS 892.96</strain>
    </source>
</reference>
<keyword evidence="4" id="KW-1185">Reference proteome</keyword>
<evidence type="ECO:0000256" key="2">
    <source>
        <dbReference type="SAM" id="MobiDB-lite"/>
    </source>
</evidence>
<comment type="caution">
    <text evidence="3">The sequence shown here is derived from an EMBL/GenBank/DDBJ whole genome shotgun (WGS) entry which is preliminary data.</text>
</comment>
<feature type="compositionally biased region" description="Acidic residues" evidence="2">
    <location>
        <begin position="407"/>
        <end position="416"/>
    </location>
</feature>
<sequence>MKLSTKTSTRSQSYTSRRIIKRTAKEQTATDLRPAAGPNIIMCQGKKYRMACGHFHLNFYERCDSWCHEPQVQLITHREEQCGHCVAKAEVESWRANYGRYYNKEKQRFIAAYRSYCDDGKREALVSLREKSICANREVRALKEEFPYLEDLESDLEKIRREQTEIKSMIPSQTRLVEAEGDMKELLPVHKETTSRPELGRLDSMKRRLEHLESCDKNLRSHDNLAKLDIVKEHRSTYQSEEKMMAEERLSCLKSIGSRLRHQAMEEKEKVKQARRAGRAATRKEPESDLDPELQVPFHDSLYHILKTSRQARDVHNFYSNHNEDDEDFMNTVMVLQPSADHERYHIQSIDKSLDAETATDGSQTPRIFPTLYPPQYSTTQSKSAASISRSGSHRYLDDFGNRNRSDEEEVLSDDPSEADILLDLIRYDNLSPTAVSSPRHSPYSDAPRNPTLSPISLLSSGLNDSSQWMTSGATGTSDSLHDSSFARAMYEDPVGEEEEGEAPRQVPKPSTTPRKQARESKEDQVPSQATSGTISPSSTVLPLNIQGSSGPSPRIFHQSPAESGSRWLLKATESMHE</sequence>
<keyword evidence="1" id="KW-0175">Coiled coil</keyword>
<feature type="compositionally biased region" description="Low complexity" evidence="2">
    <location>
        <begin position="382"/>
        <end position="391"/>
    </location>
</feature>
<dbReference type="Proteomes" id="UP001302321">
    <property type="component" value="Unassembled WGS sequence"/>
</dbReference>
<evidence type="ECO:0000313" key="4">
    <source>
        <dbReference type="Proteomes" id="UP001302321"/>
    </source>
</evidence>
<proteinExistence type="predicted"/>
<dbReference type="EMBL" id="MU866093">
    <property type="protein sequence ID" value="KAK4180829.1"/>
    <property type="molecule type" value="Genomic_DNA"/>
</dbReference>
<name>A0AAN6WF00_9PEZI</name>
<organism evidence="3 4">
    <name type="scientific">Triangularia setosa</name>
    <dbReference type="NCBI Taxonomy" id="2587417"/>
    <lineage>
        <taxon>Eukaryota</taxon>
        <taxon>Fungi</taxon>
        <taxon>Dikarya</taxon>
        <taxon>Ascomycota</taxon>
        <taxon>Pezizomycotina</taxon>
        <taxon>Sordariomycetes</taxon>
        <taxon>Sordariomycetidae</taxon>
        <taxon>Sordariales</taxon>
        <taxon>Podosporaceae</taxon>
        <taxon>Triangularia</taxon>
    </lineage>
</organism>
<evidence type="ECO:0000256" key="1">
    <source>
        <dbReference type="SAM" id="Coils"/>
    </source>
</evidence>
<accession>A0AAN6WF00</accession>
<feature type="region of interest" description="Disordered" evidence="2">
    <location>
        <begin position="263"/>
        <end position="293"/>
    </location>
</feature>
<feature type="compositionally biased region" description="Basic and acidic residues" evidence="2">
    <location>
        <begin position="395"/>
        <end position="406"/>
    </location>
</feature>
<feature type="compositionally biased region" description="Polar residues" evidence="2">
    <location>
        <begin position="526"/>
        <end position="552"/>
    </location>
</feature>
<protein>
    <submittedName>
        <fullName evidence="3">Uncharacterized protein</fullName>
    </submittedName>
</protein>